<evidence type="ECO:0000313" key="2">
    <source>
        <dbReference type="Proteomes" id="UP001066276"/>
    </source>
</evidence>
<sequence length="105" mass="11889">MTECLDKHAERLDQSERRVSEVEDGQMQLAASHFKLNHEVHSLRLKVDDLEARVTPDQEVLLDYLTHINMPHLTDEDRDVPMAPLTLEEMDGALRGTAEGKAPMG</sequence>
<dbReference type="EMBL" id="JANPWB010000015">
    <property type="protein sequence ID" value="KAJ1089408.1"/>
    <property type="molecule type" value="Genomic_DNA"/>
</dbReference>
<gene>
    <name evidence="1" type="ORF">NDU88_002559</name>
</gene>
<organism evidence="1 2">
    <name type="scientific">Pleurodeles waltl</name>
    <name type="common">Iberian ribbed newt</name>
    <dbReference type="NCBI Taxonomy" id="8319"/>
    <lineage>
        <taxon>Eukaryota</taxon>
        <taxon>Metazoa</taxon>
        <taxon>Chordata</taxon>
        <taxon>Craniata</taxon>
        <taxon>Vertebrata</taxon>
        <taxon>Euteleostomi</taxon>
        <taxon>Amphibia</taxon>
        <taxon>Batrachia</taxon>
        <taxon>Caudata</taxon>
        <taxon>Salamandroidea</taxon>
        <taxon>Salamandridae</taxon>
        <taxon>Pleurodelinae</taxon>
        <taxon>Pleurodeles</taxon>
    </lineage>
</organism>
<reference evidence="1" key="1">
    <citation type="journal article" date="2022" name="bioRxiv">
        <title>Sequencing and chromosome-scale assembly of the giantPleurodeles waltlgenome.</title>
        <authorList>
            <person name="Brown T."/>
            <person name="Elewa A."/>
            <person name="Iarovenko S."/>
            <person name="Subramanian E."/>
            <person name="Araus A.J."/>
            <person name="Petzold A."/>
            <person name="Susuki M."/>
            <person name="Suzuki K.-i.T."/>
            <person name="Hayashi T."/>
            <person name="Toyoda A."/>
            <person name="Oliveira C."/>
            <person name="Osipova E."/>
            <person name="Leigh N.D."/>
            <person name="Simon A."/>
            <person name="Yun M.H."/>
        </authorList>
    </citation>
    <scope>NUCLEOTIDE SEQUENCE</scope>
    <source>
        <strain evidence="1">20211129_DDA</strain>
        <tissue evidence="1">Liver</tissue>
    </source>
</reference>
<comment type="caution">
    <text evidence="1">The sequence shown here is derived from an EMBL/GenBank/DDBJ whole genome shotgun (WGS) entry which is preliminary data.</text>
</comment>
<dbReference type="AlphaFoldDB" id="A0AAV7LE41"/>
<protein>
    <recommendedName>
        <fullName evidence="3">Vimentin-type intermediate filament-associated coiled-coil protein</fullName>
    </recommendedName>
</protein>
<proteinExistence type="predicted"/>
<evidence type="ECO:0000313" key="1">
    <source>
        <dbReference type="EMBL" id="KAJ1089408.1"/>
    </source>
</evidence>
<name>A0AAV7LE41_PLEWA</name>
<accession>A0AAV7LE41</accession>
<keyword evidence="2" id="KW-1185">Reference proteome</keyword>
<evidence type="ECO:0008006" key="3">
    <source>
        <dbReference type="Google" id="ProtNLM"/>
    </source>
</evidence>
<dbReference type="Proteomes" id="UP001066276">
    <property type="component" value="Chromosome 11"/>
</dbReference>